<accession>A0A918P5M5</accession>
<evidence type="ECO:0000313" key="4">
    <source>
        <dbReference type="Proteomes" id="UP000645257"/>
    </source>
</evidence>
<sequence>MASDPDFVDFVCGQMAAAGTITFRKMFGEFAVYLNGKVIGLVCDNQFFLKPTGAGRLLLGVPVEAPPYPGAKPHFLIGEQLDETDLLTRLVRDTARALPEPKPKKPRAPKNVK</sequence>
<name>A0A918P5M5_9NEIS</name>
<dbReference type="AlphaFoldDB" id="A0A918P5M5"/>
<organism evidence="3 4">
    <name type="scientific">Paludibacterium paludis</name>
    <dbReference type="NCBI Taxonomy" id="1225769"/>
    <lineage>
        <taxon>Bacteria</taxon>
        <taxon>Pseudomonadati</taxon>
        <taxon>Pseudomonadota</taxon>
        <taxon>Betaproteobacteria</taxon>
        <taxon>Neisseriales</taxon>
        <taxon>Chromobacteriaceae</taxon>
        <taxon>Paludibacterium</taxon>
    </lineage>
</organism>
<dbReference type="Proteomes" id="UP000645257">
    <property type="component" value="Unassembled WGS sequence"/>
</dbReference>
<feature type="region of interest" description="Disordered" evidence="1">
    <location>
        <begin position="94"/>
        <end position="113"/>
    </location>
</feature>
<dbReference type="SUPFAM" id="SSF159894">
    <property type="entry name" value="YgaC/TfoX-N like"/>
    <property type="match status" value="1"/>
</dbReference>
<dbReference type="RefSeq" id="WP_189535314.1">
    <property type="nucleotide sequence ID" value="NZ_BMYX01000017.1"/>
</dbReference>
<evidence type="ECO:0000313" key="3">
    <source>
        <dbReference type="EMBL" id="GGY22376.1"/>
    </source>
</evidence>
<feature type="compositionally biased region" description="Basic and acidic residues" evidence="1">
    <location>
        <begin position="94"/>
        <end position="103"/>
    </location>
</feature>
<reference evidence="3" key="2">
    <citation type="submission" date="2020-09" db="EMBL/GenBank/DDBJ databases">
        <authorList>
            <person name="Sun Q."/>
            <person name="Kim S."/>
        </authorList>
    </citation>
    <scope>NUCLEOTIDE SEQUENCE</scope>
    <source>
        <strain evidence="3">KCTC 32182</strain>
    </source>
</reference>
<evidence type="ECO:0000256" key="1">
    <source>
        <dbReference type="SAM" id="MobiDB-lite"/>
    </source>
</evidence>
<dbReference type="EMBL" id="BMYX01000017">
    <property type="protein sequence ID" value="GGY22376.1"/>
    <property type="molecule type" value="Genomic_DNA"/>
</dbReference>
<proteinExistence type="predicted"/>
<protein>
    <submittedName>
        <fullName evidence="3">Competence protein TfoX</fullName>
    </submittedName>
</protein>
<keyword evidence="4" id="KW-1185">Reference proteome</keyword>
<comment type="caution">
    <text evidence="3">The sequence shown here is derived from an EMBL/GenBank/DDBJ whole genome shotgun (WGS) entry which is preliminary data.</text>
</comment>
<evidence type="ECO:0000259" key="2">
    <source>
        <dbReference type="Pfam" id="PF04993"/>
    </source>
</evidence>
<dbReference type="Gene3D" id="3.30.1460.30">
    <property type="entry name" value="YgaC/TfoX-N like chaperone"/>
    <property type="match status" value="1"/>
</dbReference>
<reference evidence="3" key="1">
    <citation type="journal article" date="2014" name="Int. J. Syst. Evol. Microbiol.">
        <title>Complete genome sequence of Corynebacterium casei LMG S-19264T (=DSM 44701T), isolated from a smear-ripened cheese.</title>
        <authorList>
            <consortium name="US DOE Joint Genome Institute (JGI-PGF)"/>
            <person name="Walter F."/>
            <person name="Albersmeier A."/>
            <person name="Kalinowski J."/>
            <person name="Ruckert C."/>
        </authorList>
    </citation>
    <scope>NUCLEOTIDE SEQUENCE</scope>
    <source>
        <strain evidence="3">KCTC 32182</strain>
    </source>
</reference>
<dbReference type="InterPro" id="IPR007076">
    <property type="entry name" value="TfoX_N"/>
</dbReference>
<dbReference type="Pfam" id="PF04993">
    <property type="entry name" value="TfoX_N"/>
    <property type="match status" value="1"/>
</dbReference>
<gene>
    <name evidence="3" type="ORF">GCM10011289_27640</name>
</gene>
<feature type="compositionally biased region" description="Basic residues" evidence="1">
    <location>
        <begin position="104"/>
        <end position="113"/>
    </location>
</feature>
<feature type="domain" description="TfoX N-terminal" evidence="2">
    <location>
        <begin position="14"/>
        <end position="95"/>
    </location>
</feature>